<dbReference type="Proteomes" id="UP000038010">
    <property type="component" value="Unassembled WGS sequence"/>
</dbReference>
<comment type="caution">
    <text evidence="2">The sequence shown here is derived from an EMBL/GenBank/DDBJ whole genome shotgun (WGS) entry which is preliminary data.</text>
</comment>
<dbReference type="OrthoDB" id="3521097at2759"/>
<evidence type="ECO:0000313" key="3">
    <source>
        <dbReference type="Proteomes" id="UP000038010"/>
    </source>
</evidence>
<proteinExistence type="predicted"/>
<feature type="compositionally biased region" description="Basic and acidic residues" evidence="1">
    <location>
        <begin position="87"/>
        <end position="96"/>
    </location>
</feature>
<dbReference type="RefSeq" id="XP_018004803.1">
    <property type="nucleotide sequence ID" value="XM_018142637.1"/>
</dbReference>
<evidence type="ECO:0008006" key="4">
    <source>
        <dbReference type="Google" id="ProtNLM"/>
    </source>
</evidence>
<gene>
    <name evidence="2" type="ORF">AB675_2648</name>
</gene>
<dbReference type="PANTHER" id="PTHR38166:SF1">
    <property type="entry name" value="C2H2-TYPE DOMAIN-CONTAINING PROTEIN"/>
    <property type="match status" value="1"/>
</dbReference>
<sequence length="330" mass="36375">MDGDPEDERSYIPGSNGTHLETGSLGKFSGPLFSSEPEAYDEEVSHSTAPSTAPSSYHSLANRTNNLPALAPRPKGVPASVTSATSDVEKSRGRRNRNFDEVSLHRRLACPYAKIDPIRFSPVNKDEKSFRGCSSCVLRKIAVVKNHLARVHAEPTIYCPICYVSLSTVEALQQHKDADQKCRPRQRPFLTANELEVMNTKRAKVRNPVDTWYDIFDTIFGASQPRPPDPYASSMGDAAVSSYELLADFQDTFKKRLSSVDGIPPETRSLVEQVLSETATDVGSKLWTEMTNGGAAVDASRRSSTTVLSESNDVDINEFMNMNDWSVLPP</sequence>
<dbReference type="VEuPathDB" id="FungiDB:AB675_2648"/>
<dbReference type="PANTHER" id="PTHR38166">
    <property type="entry name" value="C2H2-TYPE DOMAIN-CONTAINING PROTEIN-RELATED"/>
    <property type="match status" value="1"/>
</dbReference>
<evidence type="ECO:0000256" key="1">
    <source>
        <dbReference type="SAM" id="MobiDB-lite"/>
    </source>
</evidence>
<feature type="region of interest" description="Disordered" evidence="1">
    <location>
        <begin position="1"/>
        <end position="96"/>
    </location>
</feature>
<organism evidence="2 3">
    <name type="scientific">Cyphellophora attinorum</name>
    <dbReference type="NCBI Taxonomy" id="1664694"/>
    <lineage>
        <taxon>Eukaryota</taxon>
        <taxon>Fungi</taxon>
        <taxon>Dikarya</taxon>
        <taxon>Ascomycota</taxon>
        <taxon>Pezizomycotina</taxon>
        <taxon>Eurotiomycetes</taxon>
        <taxon>Chaetothyriomycetidae</taxon>
        <taxon>Chaetothyriales</taxon>
        <taxon>Cyphellophoraceae</taxon>
        <taxon>Cyphellophora</taxon>
    </lineage>
</organism>
<keyword evidence="3" id="KW-1185">Reference proteome</keyword>
<name>A0A0N1P325_9EURO</name>
<dbReference type="AlphaFoldDB" id="A0A0N1P325"/>
<evidence type="ECO:0000313" key="2">
    <source>
        <dbReference type="EMBL" id="KPI44840.1"/>
    </source>
</evidence>
<dbReference type="GeneID" id="28734517"/>
<reference evidence="2 3" key="1">
    <citation type="submission" date="2015-06" db="EMBL/GenBank/DDBJ databases">
        <title>Draft genome of the ant-associated black yeast Phialophora attae CBS 131958.</title>
        <authorList>
            <person name="Moreno L.F."/>
            <person name="Stielow B.J."/>
            <person name="de Hoog S."/>
            <person name="Vicente V.A."/>
            <person name="Weiss V.A."/>
            <person name="de Vries M."/>
            <person name="Cruz L.M."/>
            <person name="Souza E.M."/>
        </authorList>
    </citation>
    <scope>NUCLEOTIDE SEQUENCE [LARGE SCALE GENOMIC DNA]</scope>
    <source>
        <strain evidence="2 3">CBS 131958</strain>
    </source>
</reference>
<feature type="compositionally biased region" description="Low complexity" evidence="1">
    <location>
        <begin position="46"/>
        <end position="59"/>
    </location>
</feature>
<protein>
    <recommendedName>
        <fullName evidence="4">C2H2-type domain-containing protein</fullName>
    </recommendedName>
</protein>
<accession>A0A0N1P325</accession>
<dbReference type="EMBL" id="LFJN01000002">
    <property type="protein sequence ID" value="KPI44840.1"/>
    <property type="molecule type" value="Genomic_DNA"/>
</dbReference>